<dbReference type="Proteomes" id="UP000749646">
    <property type="component" value="Unassembled WGS sequence"/>
</dbReference>
<gene>
    <name evidence="2" type="ORF">BGZ65_011354</name>
</gene>
<feature type="region of interest" description="Disordered" evidence="1">
    <location>
        <begin position="61"/>
        <end position="124"/>
    </location>
</feature>
<evidence type="ECO:0000256" key="1">
    <source>
        <dbReference type="SAM" id="MobiDB-lite"/>
    </source>
</evidence>
<dbReference type="AlphaFoldDB" id="A0A9P6INN7"/>
<dbReference type="EMBL" id="JAAAHW010009378">
    <property type="protein sequence ID" value="KAF9942053.1"/>
    <property type="molecule type" value="Genomic_DNA"/>
</dbReference>
<protein>
    <submittedName>
        <fullName evidence="2">Uncharacterized protein</fullName>
    </submittedName>
</protein>
<feature type="compositionally biased region" description="Polar residues" evidence="1">
    <location>
        <begin position="83"/>
        <end position="92"/>
    </location>
</feature>
<feature type="compositionally biased region" description="Polar residues" evidence="1">
    <location>
        <begin position="100"/>
        <end position="113"/>
    </location>
</feature>
<comment type="caution">
    <text evidence="2">The sequence shown here is derived from an EMBL/GenBank/DDBJ whole genome shotgun (WGS) entry which is preliminary data.</text>
</comment>
<dbReference type="OrthoDB" id="2443101at2759"/>
<organism evidence="2 3">
    <name type="scientific">Modicella reniformis</name>
    <dbReference type="NCBI Taxonomy" id="1440133"/>
    <lineage>
        <taxon>Eukaryota</taxon>
        <taxon>Fungi</taxon>
        <taxon>Fungi incertae sedis</taxon>
        <taxon>Mucoromycota</taxon>
        <taxon>Mortierellomycotina</taxon>
        <taxon>Mortierellomycetes</taxon>
        <taxon>Mortierellales</taxon>
        <taxon>Mortierellaceae</taxon>
        <taxon>Modicella</taxon>
    </lineage>
</organism>
<reference evidence="2" key="1">
    <citation type="journal article" date="2020" name="Fungal Divers.">
        <title>Resolving the Mortierellaceae phylogeny through synthesis of multi-gene phylogenetics and phylogenomics.</title>
        <authorList>
            <person name="Vandepol N."/>
            <person name="Liber J."/>
            <person name="Desiro A."/>
            <person name="Na H."/>
            <person name="Kennedy M."/>
            <person name="Barry K."/>
            <person name="Grigoriev I.V."/>
            <person name="Miller A.N."/>
            <person name="O'Donnell K."/>
            <person name="Stajich J.E."/>
            <person name="Bonito G."/>
        </authorList>
    </citation>
    <scope>NUCLEOTIDE SEQUENCE</scope>
    <source>
        <strain evidence="2">MES-2147</strain>
    </source>
</reference>
<proteinExistence type="predicted"/>
<feature type="compositionally biased region" description="Polar residues" evidence="1">
    <location>
        <begin position="154"/>
        <end position="169"/>
    </location>
</feature>
<feature type="region of interest" description="Disordered" evidence="1">
    <location>
        <begin position="152"/>
        <end position="218"/>
    </location>
</feature>
<evidence type="ECO:0000313" key="3">
    <source>
        <dbReference type="Proteomes" id="UP000749646"/>
    </source>
</evidence>
<evidence type="ECO:0000313" key="2">
    <source>
        <dbReference type="EMBL" id="KAF9942053.1"/>
    </source>
</evidence>
<feature type="compositionally biased region" description="Low complexity" evidence="1">
    <location>
        <begin position="180"/>
        <end position="209"/>
    </location>
</feature>
<name>A0A9P6INN7_9FUNG</name>
<sequence>MQALTPLLFSMLFPRFSNKNAVNRDFILVGDNPSESLLSDNRVSNELPCFQEGYLLQDRARHSHEHHQQQQHLPAKTRKHRSTGSTNTSPRRSATMPLEVNNSGITRNNTFPQTDRKAGPPKSLSLDHAAFMATFPMLDGLGDTSRPRDYSCYPGNTASKANSVTSTSPKPKALRKKQSQELTASRSSTSSLCSMVSDTSSSSSSSSILREPLTPTKSTNNYRSVEAVANNKKNSITKDLINLHGFGDEEGRLCLSPQSSNFFDLEGHHESQVLAGQEAGYTKAVVAGARGQRQLIAH</sequence>
<keyword evidence="3" id="KW-1185">Reference proteome</keyword>
<accession>A0A9P6INN7</accession>